<gene>
    <name evidence="1" type="ORF">LPJ66_004592</name>
</gene>
<proteinExistence type="predicted"/>
<evidence type="ECO:0000313" key="2">
    <source>
        <dbReference type="Proteomes" id="UP001150581"/>
    </source>
</evidence>
<name>A0ACC1IHJ6_9FUNG</name>
<accession>A0ACC1IHJ6</accession>
<comment type="caution">
    <text evidence="1">The sequence shown here is derived from an EMBL/GenBank/DDBJ whole genome shotgun (WGS) entry which is preliminary data.</text>
</comment>
<evidence type="ECO:0000313" key="1">
    <source>
        <dbReference type="EMBL" id="KAJ1895437.1"/>
    </source>
</evidence>
<dbReference type="EMBL" id="JANBPG010000566">
    <property type="protein sequence ID" value="KAJ1895437.1"/>
    <property type="molecule type" value="Genomic_DNA"/>
</dbReference>
<organism evidence="1 2">
    <name type="scientific">Kickxella alabastrina</name>
    <dbReference type="NCBI Taxonomy" id="61397"/>
    <lineage>
        <taxon>Eukaryota</taxon>
        <taxon>Fungi</taxon>
        <taxon>Fungi incertae sedis</taxon>
        <taxon>Zoopagomycota</taxon>
        <taxon>Kickxellomycotina</taxon>
        <taxon>Kickxellomycetes</taxon>
        <taxon>Kickxellales</taxon>
        <taxon>Kickxellaceae</taxon>
        <taxon>Kickxella</taxon>
    </lineage>
</organism>
<feature type="non-terminal residue" evidence="1">
    <location>
        <position position="370"/>
    </location>
</feature>
<protein>
    <submittedName>
        <fullName evidence="1">Uncharacterized protein</fullName>
    </submittedName>
</protein>
<keyword evidence="2" id="KW-1185">Reference proteome</keyword>
<sequence length="370" mass="37020">MNADAANPEVGGRRLNNMGHSAAAAAAAGDSTGTEPYCTTRPTSYSSNSNTANAANNADDRRQRIAEDSSGYGSVGKKRSRSYVSSLHEYQFHNLSAHAHAQHREHQHQGQSQSQSQADGPQTVTARMVDPIGELAAAGLGAVPRTRGFRTASASGSGGHPRYDAEFYHTAQAQPTLAALALADSRGYLDSGLGYYQPHALRADTRAAQGFYSEPNSASASPVHAMPPGDHPLSARPASSADAANGSGAGVLRYGVSPPSAAGAGSLGVVFPASAGMGAIATTVGANASSSSSSNGGKGRGRGSGSSSSAEKPAGLYGSSYAQMSGEVGSPAFATDSAAAFHSSGSGSGLQQAADYPPTPSVGSSVSATA</sequence>
<reference evidence="1" key="1">
    <citation type="submission" date="2022-07" db="EMBL/GenBank/DDBJ databases">
        <title>Phylogenomic reconstructions and comparative analyses of Kickxellomycotina fungi.</title>
        <authorList>
            <person name="Reynolds N.K."/>
            <person name="Stajich J.E."/>
            <person name="Barry K."/>
            <person name="Grigoriev I.V."/>
            <person name="Crous P."/>
            <person name="Smith M.E."/>
        </authorList>
    </citation>
    <scope>NUCLEOTIDE SEQUENCE</scope>
    <source>
        <strain evidence="1">Benny 63K</strain>
    </source>
</reference>
<dbReference type="Proteomes" id="UP001150581">
    <property type="component" value="Unassembled WGS sequence"/>
</dbReference>